<dbReference type="InterPro" id="IPR016017">
    <property type="entry name" value="GDNF/GAS1"/>
</dbReference>
<feature type="domain" description="GDNF/GAS1" evidence="9">
    <location>
        <begin position="55"/>
        <end position="140"/>
    </location>
</feature>
<evidence type="ECO:0000256" key="6">
    <source>
        <dbReference type="SAM" id="MobiDB-lite"/>
    </source>
</evidence>
<keyword evidence="5" id="KW-0325">Glycoprotein</keyword>
<evidence type="ECO:0000256" key="1">
    <source>
        <dbReference type="ARBA" id="ARBA00004236"/>
    </source>
</evidence>
<evidence type="ECO:0000256" key="3">
    <source>
        <dbReference type="ARBA" id="ARBA00022729"/>
    </source>
</evidence>
<keyword evidence="2" id="KW-1003">Cell membrane</keyword>
<keyword evidence="3 8" id="KW-0732">Signal</keyword>
<feature type="region of interest" description="Disordered" evidence="6">
    <location>
        <begin position="305"/>
        <end position="336"/>
    </location>
</feature>
<evidence type="ECO:0000256" key="4">
    <source>
        <dbReference type="ARBA" id="ARBA00023136"/>
    </source>
</evidence>
<dbReference type="InterPro" id="IPR037193">
    <property type="entry name" value="GDNF_alpha"/>
</dbReference>
<organism evidence="10 11">
    <name type="scientific">Clavelina lepadiformis</name>
    <name type="common">Light-bulb sea squirt</name>
    <name type="synonym">Ascidia lepadiformis</name>
    <dbReference type="NCBI Taxonomy" id="159417"/>
    <lineage>
        <taxon>Eukaryota</taxon>
        <taxon>Metazoa</taxon>
        <taxon>Chordata</taxon>
        <taxon>Tunicata</taxon>
        <taxon>Ascidiacea</taxon>
        <taxon>Aplousobranchia</taxon>
        <taxon>Clavelinidae</taxon>
        <taxon>Clavelina</taxon>
    </lineage>
</organism>
<dbReference type="Pfam" id="PF02351">
    <property type="entry name" value="GDNF"/>
    <property type="match status" value="1"/>
</dbReference>
<keyword evidence="4 7" id="KW-0472">Membrane</keyword>
<keyword evidence="7" id="KW-1133">Transmembrane helix</keyword>
<name>A0ABP0FY43_CLALP</name>
<evidence type="ECO:0000256" key="5">
    <source>
        <dbReference type="ARBA" id="ARBA00023180"/>
    </source>
</evidence>
<feature type="signal peptide" evidence="8">
    <location>
        <begin position="1"/>
        <end position="36"/>
    </location>
</feature>
<reference evidence="10 11" key="1">
    <citation type="submission" date="2024-02" db="EMBL/GenBank/DDBJ databases">
        <authorList>
            <person name="Daric V."/>
            <person name="Darras S."/>
        </authorList>
    </citation>
    <scope>NUCLEOTIDE SEQUENCE [LARGE SCALE GENOMIC DNA]</scope>
</reference>
<feature type="compositionally biased region" description="Polar residues" evidence="6">
    <location>
        <begin position="190"/>
        <end position="200"/>
    </location>
</feature>
<comment type="caution">
    <text evidence="10">The sequence shown here is derived from an EMBL/GenBank/DDBJ whole genome shotgun (WGS) entry which is preliminary data.</text>
</comment>
<dbReference type="EMBL" id="CAWYQH010000097">
    <property type="protein sequence ID" value="CAK8684521.1"/>
    <property type="molecule type" value="Genomic_DNA"/>
</dbReference>
<gene>
    <name evidence="10" type="ORF">CVLEPA_LOCUS15497</name>
</gene>
<evidence type="ECO:0000256" key="8">
    <source>
        <dbReference type="SAM" id="SignalP"/>
    </source>
</evidence>
<feature type="region of interest" description="Disordered" evidence="6">
    <location>
        <begin position="181"/>
        <end position="203"/>
    </location>
</feature>
<feature type="chain" id="PRO_5046374018" description="GDNF/GAS1 domain-containing protein" evidence="8">
    <location>
        <begin position="37"/>
        <end position="336"/>
    </location>
</feature>
<feature type="transmembrane region" description="Helical" evidence="7">
    <location>
        <begin position="280"/>
        <end position="301"/>
    </location>
</feature>
<dbReference type="Proteomes" id="UP001642483">
    <property type="component" value="Unassembled WGS sequence"/>
</dbReference>
<evidence type="ECO:0000259" key="9">
    <source>
        <dbReference type="Pfam" id="PF02351"/>
    </source>
</evidence>
<dbReference type="SUPFAM" id="SSF110035">
    <property type="entry name" value="GDNF receptor-like"/>
    <property type="match status" value="1"/>
</dbReference>
<keyword evidence="11" id="KW-1185">Reference proteome</keyword>
<comment type="subcellular location">
    <subcellularLocation>
        <location evidence="1">Cell membrane</location>
    </subcellularLocation>
</comment>
<evidence type="ECO:0000313" key="11">
    <source>
        <dbReference type="Proteomes" id="UP001642483"/>
    </source>
</evidence>
<keyword evidence="7" id="KW-0812">Transmembrane</keyword>
<feature type="compositionally biased region" description="Basic residues" evidence="6">
    <location>
        <begin position="327"/>
        <end position="336"/>
    </location>
</feature>
<sequence length="336" mass="37891">MMDEGQQWARLRRKHDALIMTWLVLLVLSLLHSVWSRPSGFTGIQRTKRSEVRTCLESQSICKRNRTCASAFNFVKDKCTMKEGSCNAESKYLVRCANSIDVLREDAFPREPSCKCFGYVVKKRLQKCSDIYNSVYFNPCFDEGVDIRDRITQTTPVTRQPIVAKTTATTVSYKKISTDVTKSPTKKEGNFQSKNATSAPELSESELEELDLFFAENDKTSRHGGSRPKQKDIDDVTVTKATKLGDVLSTPQLVVKETTSNELSTQVVKLSKRTLTIFEIVGIALGALVLVLTLIGAIYCCKRKKRPKYAEGKPQKHTSPLISFQKEKKRQKPDTS</sequence>
<protein>
    <recommendedName>
        <fullName evidence="9">GDNF/GAS1 domain-containing protein</fullName>
    </recommendedName>
</protein>
<proteinExistence type="predicted"/>
<evidence type="ECO:0000256" key="7">
    <source>
        <dbReference type="SAM" id="Phobius"/>
    </source>
</evidence>
<evidence type="ECO:0000256" key="2">
    <source>
        <dbReference type="ARBA" id="ARBA00022475"/>
    </source>
</evidence>
<accession>A0ABP0FY43</accession>
<evidence type="ECO:0000313" key="10">
    <source>
        <dbReference type="EMBL" id="CAK8684521.1"/>
    </source>
</evidence>